<dbReference type="STRING" id="582899.Hden_3410"/>
<sequence precursor="true">MNNQLSACRNTWRRRPGAGPSLRVLAAAALSMAAVAPLAAQDAVPTDPDTARKVLDQKRQQLNENAAKELTIRSDVAELDAERERLNSRLIETAHLIQRGEAKMTAIEGRLSELGEQEKMVRGSLEQRHAQIASLLAALQRIGRNPPPVLVTRREDALKMVRSAMLLSSAFPELKDQAVTLSARLSELQNVMASIRTEGAHLRAETDRLNETRTRLASLMEAKKLSLADRQTELAEVRVAAGEITKNVGNLTELITRLDHTVTEKTGLGAYNSQLKNDQRAAAPQAPASSGPQIITPPPEAPEIASAAADAAAAKTPPSATPAAAAPVAAASGAAAEAVAPPAKVAILTPPPSPKQAMVELAPSGTSLIPGNAGRIKPAIPFASAQGKLPLPAQGRRALSFGDRTQYGGQSKGTVIETRYAAQITSPCDGWVVYAGEFRSYGQLLIINAGGGYHVLLAGLSQIDVRSGQFVLAAEPVGTMSGGQKNTPSSAQISGPVLYVEFRKDGRPIDPGPWWASGQQKVQG</sequence>
<evidence type="ECO:0000256" key="7">
    <source>
        <dbReference type="SAM" id="MobiDB-lite"/>
    </source>
</evidence>
<proteinExistence type="predicted"/>
<dbReference type="eggNOG" id="COG4942">
    <property type="taxonomic scope" value="Bacteria"/>
</dbReference>
<evidence type="ECO:0000256" key="4">
    <source>
        <dbReference type="ARBA" id="ARBA00022801"/>
    </source>
</evidence>
<gene>
    <name evidence="10" type="ordered locus">Hden_3410</name>
</gene>
<feature type="signal peptide" evidence="8">
    <location>
        <begin position="1"/>
        <end position="39"/>
    </location>
</feature>
<dbReference type="KEGG" id="hdn:Hden_3410"/>
<dbReference type="Pfam" id="PF01551">
    <property type="entry name" value="Peptidase_M23"/>
    <property type="match status" value="1"/>
</dbReference>
<evidence type="ECO:0000256" key="5">
    <source>
        <dbReference type="ARBA" id="ARBA00022833"/>
    </source>
</evidence>
<dbReference type="Proteomes" id="UP000002033">
    <property type="component" value="Chromosome"/>
</dbReference>
<keyword evidence="4" id="KW-0378">Hydrolase</keyword>
<keyword evidence="2" id="KW-0645">Protease</keyword>
<dbReference type="PANTHER" id="PTHR21666:SF288">
    <property type="entry name" value="CELL DIVISION PROTEIN YTFB"/>
    <property type="match status" value="1"/>
</dbReference>
<dbReference type="InterPro" id="IPR050570">
    <property type="entry name" value="Cell_wall_metabolism_enzyme"/>
</dbReference>
<dbReference type="CDD" id="cd12797">
    <property type="entry name" value="M23_peptidase"/>
    <property type="match status" value="1"/>
</dbReference>
<evidence type="ECO:0000256" key="1">
    <source>
        <dbReference type="ARBA" id="ARBA00001947"/>
    </source>
</evidence>
<dbReference type="SUPFAM" id="SSF51261">
    <property type="entry name" value="Duplicated hybrid motif"/>
    <property type="match status" value="1"/>
</dbReference>
<dbReference type="Gene3D" id="2.70.70.10">
    <property type="entry name" value="Glucose Permease (Domain IIA)"/>
    <property type="match status" value="1"/>
</dbReference>
<dbReference type="HOGENOM" id="CLU_029425_15_0_5"/>
<dbReference type="EMBL" id="CP002083">
    <property type="protein sequence ID" value="ADJ25203.1"/>
    <property type="molecule type" value="Genomic_DNA"/>
</dbReference>
<evidence type="ECO:0000256" key="6">
    <source>
        <dbReference type="ARBA" id="ARBA00023049"/>
    </source>
</evidence>
<accession>D8JXM2</accession>
<name>D8JXM2_HYPDA</name>
<protein>
    <submittedName>
        <fullName evidence="10">Peptidase M23</fullName>
    </submittedName>
</protein>
<feature type="compositionally biased region" description="Low complexity" evidence="7">
    <location>
        <begin position="302"/>
        <end position="321"/>
    </location>
</feature>
<evidence type="ECO:0000256" key="3">
    <source>
        <dbReference type="ARBA" id="ARBA00022723"/>
    </source>
</evidence>
<keyword evidence="6" id="KW-0482">Metalloprotease</keyword>
<keyword evidence="8" id="KW-0732">Signal</keyword>
<feature type="domain" description="M23ase beta-sheet core" evidence="9">
    <location>
        <begin position="411"/>
        <end position="511"/>
    </location>
</feature>
<organism evidence="10 11">
    <name type="scientific">Hyphomicrobium denitrificans (strain ATCC 51888 / DSM 1869 / NCIMB 11706 / TK 0415)</name>
    <dbReference type="NCBI Taxonomy" id="582899"/>
    <lineage>
        <taxon>Bacteria</taxon>
        <taxon>Pseudomonadati</taxon>
        <taxon>Pseudomonadota</taxon>
        <taxon>Alphaproteobacteria</taxon>
        <taxon>Hyphomicrobiales</taxon>
        <taxon>Hyphomicrobiaceae</taxon>
        <taxon>Hyphomicrobium</taxon>
    </lineage>
</organism>
<evidence type="ECO:0000313" key="11">
    <source>
        <dbReference type="Proteomes" id="UP000002033"/>
    </source>
</evidence>
<feature type="chain" id="PRO_5003116302" evidence="8">
    <location>
        <begin position="40"/>
        <end position="524"/>
    </location>
</feature>
<dbReference type="GO" id="GO:0006508">
    <property type="term" value="P:proteolysis"/>
    <property type="evidence" value="ECO:0007669"/>
    <property type="project" value="UniProtKB-KW"/>
</dbReference>
<keyword evidence="3" id="KW-0479">Metal-binding</keyword>
<dbReference type="InterPro" id="IPR011055">
    <property type="entry name" value="Dup_hybrid_motif"/>
</dbReference>
<feature type="compositionally biased region" description="Low complexity" evidence="7">
    <location>
        <begin position="281"/>
        <end position="294"/>
    </location>
</feature>
<evidence type="ECO:0000259" key="9">
    <source>
        <dbReference type="Pfam" id="PF01551"/>
    </source>
</evidence>
<dbReference type="GO" id="GO:0046872">
    <property type="term" value="F:metal ion binding"/>
    <property type="evidence" value="ECO:0007669"/>
    <property type="project" value="UniProtKB-KW"/>
</dbReference>
<keyword evidence="5" id="KW-0862">Zinc</keyword>
<reference evidence="11" key="1">
    <citation type="journal article" date="2011" name="J. Bacteriol.">
        <title>Genome sequences of eight morphologically diverse alphaproteobacteria.</title>
        <authorList>
            <consortium name="US DOE Joint Genome Institute"/>
            <person name="Brown P.J."/>
            <person name="Kysela D.T."/>
            <person name="Buechlein A."/>
            <person name="Hemmerich C."/>
            <person name="Brun Y.V."/>
        </authorList>
    </citation>
    <scope>NUCLEOTIDE SEQUENCE [LARGE SCALE GENOMIC DNA]</scope>
    <source>
        <strain evidence="11">ATCC 51888 / DSM 1869 / NCIB 11706 / TK 0415</strain>
    </source>
</reference>
<evidence type="ECO:0000256" key="8">
    <source>
        <dbReference type="SAM" id="SignalP"/>
    </source>
</evidence>
<dbReference type="AlphaFoldDB" id="D8JXM2"/>
<evidence type="ECO:0000256" key="2">
    <source>
        <dbReference type="ARBA" id="ARBA00022670"/>
    </source>
</evidence>
<evidence type="ECO:0000313" key="10">
    <source>
        <dbReference type="EMBL" id="ADJ25203.1"/>
    </source>
</evidence>
<dbReference type="GO" id="GO:0004222">
    <property type="term" value="F:metalloendopeptidase activity"/>
    <property type="evidence" value="ECO:0007669"/>
    <property type="project" value="TreeGrafter"/>
</dbReference>
<dbReference type="PANTHER" id="PTHR21666">
    <property type="entry name" value="PEPTIDASE-RELATED"/>
    <property type="match status" value="1"/>
</dbReference>
<keyword evidence="11" id="KW-1185">Reference proteome</keyword>
<feature type="region of interest" description="Disordered" evidence="7">
    <location>
        <begin position="277"/>
        <end position="321"/>
    </location>
</feature>
<comment type="cofactor">
    <cofactor evidence="1">
        <name>Zn(2+)</name>
        <dbReference type="ChEBI" id="CHEBI:29105"/>
    </cofactor>
</comment>
<dbReference type="InterPro" id="IPR016047">
    <property type="entry name" value="M23ase_b-sheet_dom"/>
</dbReference>